<accession>Q6D953</accession>
<dbReference type="Proteomes" id="UP000007966">
    <property type="component" value="Chromosome"/>
</dbReference>
<reference evidence="2" key="1">
    <citation type="submission" date="2004-02" db="EMBL/GenBank/DDBJ databases">
        <title>The genome sequence of the enterobacterial phytopathogen Erwinia carotovora subsp. atroseptica SCRI1043 and functional genomic identification of novel virulence factors.</title>
        <authorList>
            <person name="Bell K.S."/>
            <person name="Sebaihia M."/>
            <person name="Pritchard L."/>
            <person name="Holden M."/>
            <person name="Hyman L.J."/>
            <person name="Holeva M.C."/>
            <person name="Thomson N.R."/>
            <person name="Bentley S.D."/>
            <person name="Churcher C."/>
            <person name="Mungall K."/>
            <person name="Atkin R."/>
            <person name="Bason N."/>
            <person name="Brooks K."/>
            <person name="Chillingworth T."/>
            <person name="Clark K."/>
            <person name="Doggett J."/>
            <person name="Fraser A."/>
            <person name="Hance Z."/>
            <person name="Hauser H."/>
            <person name="Jagels K."/>
            <person name="Moule S."/>
            <person name="Norbertczak H."/>
            <person name="Ormond D."/>
            <person name="Price C."/>
            <person name="Quail M.A."/>
            <person name="Sanders M."/>
            <person name="Walker D."/>
            <person name="Whitehead S."/>
            <person name="Salmond G.P.C."/>
            <person name="Birch P.R.J."/>
            <person name="Barrell B.G."/>
            <person name="Parkhill J."/>
            <person name="Toth I.K."/>
        </authorList>
    </citation>
    <scope>NUCLEOTIDE SEQUENCE</scope>
    <source>
        <strain evidence="2">SCRI1043</strain>
    </source>
</reference>
<dbReference type="HOGENOM" id="CLU_101358_0_0_6"/>
<dbReference type="eggNOG" id="ENOG50331KE">
    <property type="taxonomic scope" value="Bacteria"/>
</dbReference>
<feature type="region of interest" description="Disordered" evidence="1">
    <location>
        <begin position="162"/>
        <end position="202"/>
    </location>
</feature>
<dbReference type="GeneID" id="57211240"/>
<evidence type="ECO:0000313" key="2">
    <source>
        <dbReference type="EMBL" id="CAG73680.1"/>
    </source>
</evidence>
<dbReference type="KEGG" id="eca:ECA0766"/>
<dbReference type="AlphaFoldDB" id="Q6D953"/>
<evidence type="ECO:0000256" key="1">
    <source>
        <dbReference type="SAM" id="MobiDB-lite"/>
    </source>
</evidence>
<sequence length="202" mass="22433">MKHRYAIALFILSTLTLPVFGKSMEKIDIKLNPHPKMRYEITLTIEDAPGPFDAVKGSAGYEVANGDCVPLTPFSGATLTPRKNVPMALTRVSDKVYKGELYVDLLTDEDYFGRGLCRWSMPFANFALQIGNLTFAQSISLEDILASKSDTRYFNKLSYVSEDARSPKSDHPRGSSGNASRAEFKDPTNTFSISLSAKEKFQ</sequence>
<keyword evidence="3" id="KW-1185">Reference proteome</keyword>
<organism evidence="2 3">
    <name type="scientific">Pectobacterium atrosepticum (strain SCRI 1043 / ATCC BAA-672)</name>
    <name type="common">Erwinia carotovora subsp. atroseptica</name>
    <dbReference type="NCBI Taxonomy" id="218491"/>
    <lineage>
        <taxon>Bacteria</taxon>
        <taxon>Pseudomonadati</taxon>
        <taxon>Pseudomonadota</taxon>
        <taxon>Gammaproteobacteria</taxon>
        <taxon>Enterobacterales</taxon>
        <taxon>Pectobacteriaceae</taxon>
        <taxon>Pectobacterium</taxon>
    </lineage>
</organism>
<dbReference type="RefSeq" id="WP_011092373.1">
    <property type="nucleotide sequence ID" value="NC_004547.2"/>
</dbReference>
<dbReference type="STRING" id="218491.ECA0766"/>
<evidence type="ECO:0000313" key="3">
    <source>
        <dbReference type="Proteomes" id="UP000007966"/>
    </source>
</evidence>
<gene>
    <name evidence="2" type="ordered locus">ECA0766</name>
</gene>
<name>Q6D953_PECAS</name>
<dbReference type="EMBL" id="BX950851">
    <property type="protein sequence ID" value="CAG73680.1"/>
    <property type="molecule type" value="Genomic_DNA"/>
</dbReference>
<proteinExistence type="predicted"/>
<feature type="compositionally biased region" description="Basic and acidic residues" evidence="1">
    <location>
        <begin position="162"/>
        <end position="173"/>
    </location>
</feature>
<protein>
    <submittedName>
        <fullName evidence="2">Exported protein</fullName>
    </submittedName>
</protein>
<dbReference type="OrthoDB" id="6853546at2"/>